<accession>A0A7T8GL55</accession>
<feature type="non-terminal residue" evidence="2">
    <location>
        <position position="1"/>
    </location>
</feature>
<feature type="region of interest" description="Disordered" evidence="1">
    <location>
        <begin position="40"/>
        <end position="59"/>
    </location>
</feature>
<feature type="non-terminal residue" evidence="2">
    <location>
        <position position="59"/>
    </location>
</feature>
<dbReference type="Proteomes" id="UP000595437">
    <property type="component" value="Chromosome 21"/>
</dbReference>
<organism evidence="2 3">
    <name type="scientific">Caligus rogercresseyi</name>
    <name type="common">Sea louse</name>
    <dbReference type="NCBI Taxonomy" id="217165"/>
    <lineage>
        <taxon>Eukaryota</taxon>
        <taxon>Metazoa</taxon>
        <taxon>Ecdysozoa</taxon>
        <taxon>Arthropoda</taxon>
        <taxon>Crustacea</taxon>
        <taxon>Multicrustacea</taxon>
        <taxon>Hexanauplia</taxon>
        <taxon>Copepoda</taxon>
        <taxon>Siphonostomatoida</taxon>
        <taxon>Caligidae</taxon>
        <taxon>Caligus</taxon>
    </lineage>
</organism>
<gene>
    <name evidence="2" type="ORF">FKW44_025309</name>
</gene>
<proteinExistence type="predicted"/>
<feature type="compositionally biased region" description="Basic and acidic residues" evidence="1">
    <location>
        <begin position="45"/>
        <end position="59"/>
    </location>
</feature>
<evidence type="ECO:0000256" key="1">
    <source>
        <dbReference type="SAM" id="MobiDB-lite"/>
    </source>
</evidence>
<sequence>ELVKDLNEKAKRNPESIKNMKISWASLFKRGDPQISTTKTVTTIHGEEPSDETIKELMA</sequence>
<protein>
    <submittedName>
        <fullName evidence="2">Uncharacterized protein</fullName>
    </submittedName>
</protein>
<evidence type="ECO:0000313" key="2">
    <source>
        <dbReference type="EMBL" id="QQP31641.1"/>
    </source>
</evidence>
<reference evidence="3" key="1">
    <citation type="submission" date="2021-01" db="EMBL/GenBank/DDBJ databases">
        <title>Caligus Genome Assembly.</title>
        <authorList>
            <person name="Gallardo-Escarate C."/>
        </authorList>
    </citation>
    <scope>NUCLEOTIDE SEQUENCE [LARGE SCALE GENOMIC DNA]</scope>
</reference>
<dbReference type="OrthoDB" id="10693189at2759"/>
<keyword evidence="3" id="KW-1185">Reference proteome</keyword>
<name>A0A7T8GL55_CALRO</name>
<evidence type="ECO:0000313" key="3">
    <source>
        <dbReference type="Proteomes" id="UP000595437"/>
    </source>
</evidence>
<dbReference type="EMBL" id="CP045910">
    <property type="protein sequence ID" value="QQP31641.1"/>
    <property type="molecule type" value="Genomic_DNA"/>
</dbReference>
<dbReference type="AlphaFoldDB" id="A0A7T8GL55"/>